<gene>
    <name evidence="5" type="ORF">Val02_71120</name>
</gene>
<accession>A0A8J3YUU9</accession>
<dbReference type="SUPFAM" id="SSF49899">
    <property type="entry name" value="Concanavalin A-like lectins/glucanases"/>
    <property type="match status" value="2"/>
</dbReference>
<comment type="caution">
    <text evidence="5">The sequence shown here is derived from an EMBL/GenBank/DDBJ whole genome shotgun (WGS) entry which is preliminary data.</text>
</comment>
<dbReference type="PANTHER" id="PTHR42535">
    <property type="entry name" value="OOKINETE PROTEIN, PUTATIVE-RELATED"/>
    <property type="match status" value="1"/>
</dbReference>
<feature type="domain" description="LamG-like jellyroll fold" evidence="4">
    <location>
        <begin position="91"/>
        <end position="224"/>
    </location>
</feature>
<evidence type="ECO:0000256" key="2">
    <source>
        <dbReference type="ARBA" id="ARBA00023157"/>
    </source>
</evidence>
<dbReference type="Gene3D" id="2.60.120.200">
    <property type="match status" value="2"/>
</dbReference>
<dbReference type="Pfam" id="PF13385">
    <property type="entry name" value="Laminin_G_3"/>
    <property type="match status" value="2"/>
</dbReference>
<organism evidence="5 6">
    <name type="scientific">Virgisporangium aliadipatigenens</name>
    <dbReference type="NCBI Taxonomy" id="741659"/>
    <lineage>
        <taxon>Bacteria</taxon>
        <taxon>Bacillati</taxon>
        <taxon>Actinomycetota</taxon>
        <taxon>Actinomycetes</taxon>
        <taxon>Micromonosporales</taxon>
        <taxon>Micromonosporaceae</taxon>
        <taxon>Virgisporangium</taxon>
    </lineage>
</organism>
<protein>
    <recommendedName>
        <fullName evidence="4">LamG-like jellyroll fold domain-containing protein</fullName>
    </recommendedName>
</protein>
<feature type="domain" description="LamG-like jellyroll fold" evidence="4">
    <location>
        <begin position="395"/>
        <end position="529"/>
    </location>
</feature>
<evidence type="ECO:0000313" key="6">
    <source>
        <dbReference type="Proteomes" id="UP000619260"/>
    </source>
</evidence>
<evidence type="ECO:0000313" key="5">
    <source>
        <dbReference type="EMBL" id="GIJ50226.1"/>
    </source>
</evidence>
<dbReference type="GO" id="GO:0005975">
    <property type="term" value="P:carbohydrate metabolic process"/>
    <property type="evidence" value="ECO:0007669"/>
    <property type="project" value="UniProtKB-ARBA"/>
</dbReference>
<dbReference type="SMART" id="SM00560">
    <property type="entry name" value="LamGL"/>
    <property type="match status" value="2"/>
</dbReference>
<dbReference type="InterPro" id="IPR013783">
    <property type="entry name" value="Ig-like_fold"/>
</dbReference>
<keyword evidence="2" id="KW-1015">Disulfide bond</keyword>
<dbReference type="Proteomes" id="UP000619260">
    <property type="component" value="Unassembled WGS sequence"/>
</dbReference>
<dbReference type="PANTHER" id="PTHR42535:SF2">
    <property type="entry name" value="CHROMOSOME UNDETERMINED SCAFFOLD_146, WHOLE GENOME SHOTGUN SEQUENCE"/>
    <property type="match status" value="1"/>
</dbReference>
<feature type="chain" id="PRO_5035266999" description="LamG-like jellyroll fold domain-containing protein" evidence="3">
    <location>
        <begin position="25"/>
        <end position="538"/>
    </location>
</feature>
<dbReference type="EMBL" id="BOPF01000034">
    <property type="protein sequence ID" value="GIJ50226.1"/>
    <property type="molecule type" value="Genomic_DNA"/>
</dbReference>
<name>A0A8J3YUU9_9ACTN</name>
<sequence>MALAAAVAGAAAAAPLSFPGAASAAADPQLVAAYGFDTAATATLDASGNGHTGTLEGAAWAAGGAFGGALSFDGTDDRVVVPGDSGLDLAAGFTLAAWVKPGGGDGWRTVLLRERGDGLAYGLYAGSEFGGPDAALNTGGSDVNLGTEGALPVGAWSHLAATYDPAVGLKLYVDGVLAAEVEEHGTPAADGAGDLSIGGNAVWGEYFQGLIDEVRVWDGPLAANAVALLPDSSVAPTAGARPRIAAPPRGTRVGGTVFVRATASGAPTAVQFLLDGAPLGAPVQYRFGVGYAVDWTAGGATAGWHALGARALYADGSSLDSAPFAVDVAAVDPTLLGAWGFNESGPAYDYSGRGNRATLNDVSTASPGEFRTGLRKNGELGSARVNDVPELSPGGALTVSAWVQPYTDLDGTQPLVVKRAWGGPIEYGLFAARDNGGVTGVITTDAGTFTVTAGDLNVGQPAHVSLTYDGAALRLFVEYTEVASVPAEGTVIDGTGQLSMLSAPGNGQYDEYLGVLDSVRVYNRALTAEQLASDNTPA</sequence>
<feature type="signal peptide" evidence="3">
    <location>
        <begin position="1"/>
        <end position="24"/>
    </location>
</feature>
<keyword evidence="6" id="KW-1185">Reference proteome</keyword>
<dbReference type="InterPro" id="IPR013320">
    <property type="entry name" value="ConA-like_dom_sf"/>
</dbReference>
<dbReference type="AlphaFoldDB" id="A0A8J3YUU9"/>
<dbReference type="Gene3D" id="2.60.40.10">
    <property type="entry name" value="Immunoglobulins"/>
    <property type="match status" value="1"/>
</dbReference>
<evidence type="ECO:0000256" key="1">
    <source>
        <dbReference type="ARBA" id="ARBA00022729"/>
    </source>
</evidence>
<reference evidence="5" key="1">
    <citation type="submission" date="2021-01" db="EMBL/GenBank/DDBJ databases">
        <title>Whole genome shotgun sequence of Virgisporangium aliadipatigenens NBRC 105644.</title>
        <authorList>
            <person name="Komaki H."/>
            <person name="Tamura T."/>
        </authorList>
    </citation>
    <scope>NUCLEOTIDE SEQUENCE</scope>
    <source>
        <strain evidence="5">NBRC 105644</strain>
    </source>
</reference>
<dbReference type="InterPro" id="IPR006558">
    <property type="entry name" value="LamG-like"/>
</dbReference>
<proteinExistence type="predicted"/>
<evidence type="ECO:0000259" key="4">
    <source>
        <dbReference type="SMART" id="SM00560"/>
    </source>
</evidence>
<evidence type="ECO:0000256" key="3">
    <source>
        <dbReference type="SAM" id="SignalP"/>
    </source>
</evidence>
<dbReference type="RefSeq" id="WP_203903668.1">
    <property type="nucleotide sequence ID" value="NZ_BOPF01000034.1"/>
</dbReference>
<keyword evidence="1 3" id="KW-0732">Signal</keyword>